<evidence type="ECO:0000256" key="1">
    <source>
        <dbReference type="ARBA" id="ARBA00009995"/>
    </source>
</evidence>
<keyword evidence="3" id="KW-0328">Glycosyltransferase</keyword>
<evidence type="ECO:0000313" key="4">
    <source>
        <dbReference type="Proteomes" id="UP000265566"/>
    </source>
</evidence>
<name>A0A396HA35_MEDTR</name>
<reference evidence="4" key="1">
    <citation type="journal article" date="2018" name="Nat. Plants">
        <title>Whole-genome landscape of Medicago truncatula symbiotic genes.</title>
        <authorList>
            <person name="Pecrix Y."/>
            <person name="Staton S.E."/>
            <person name="Sallet E."/>
            <person name="Lelandais-Briere C."/>
            <person name="Moreau S."/>
            <person name="Carrere S."/>
            <person name="Blein T."/>
            <person name="Jardinaud M.F."/>
            <person name="Latrasse D."/>
            <person name="Zouine M."/>
            <person name="Zahm M."/>
            <person name="Kreplak J."/>
            <person name="Mayjonade B."/>
            <person name="Satge C."/>
            <person name="Perez M."/>
            <person name="Cauet S."/>
            <person name="Marande W."/>
            <person name="Chantry-Darmon C."/>
            <person name="Lopez-Roques C."/>
            <person name="Bouchez O."/>
            <person name="Berard A."/>
            <person name="Debelle F."/>
            <person name="Munos S."/>
            <person name="Bendahmane A."/>
            <person name="Berges H."/>
            <person name="Niebel A."/>
            <person name="Buitink J."/>
            <person name="Frugier F."/>
            <person name="Benhamed M."/>
            <person name="Crespi M."/>
            <person name="Gouzy J."/>
            <person name="Gamas P."/>
        </authorList>
    </citation>
    <scope>NUCLEOTIDE SEQUENCE [LARGE SCALE GENOMIC DNA]</scope>
    <source>
        <strain evidence="4">cv. Jemalong A17</strain>
    </source>
</reference>
<dbReference type="Pfam" id="PF00201">
    <property type="entry name" value="UDPGT"/>
    <property type="match status" value="1"/>
</dbReference>
<dbReference type="PANTHER" id="PTHR11926:SF1188">
    <property type="entry name" value="FAMILY PROTEIN, PUTATIVE-RELATED"/>
    <property type="match status" value="1"/>
</dbReference>
<dbReference type="PANTHER" id="PTHR11926">
    <property type="entry name" value="GLUCOSYL/GLUCURONOSYL TRANSFERASES"/>
    <property type="match status" value="1"/>
</dbReference>
<dbReference type="EMBL" id="PSQE01000006">
    <property type="protein sequence ID" value="RHN50162.1"/>
    <property type="molecule type" value="Genomic_DNA"/>
</dbReference>
<dbReference type="Proteomes" id="UP000265566">
    <property type="component" value="Chromosome 6"/>
</dbReference>
<dbReference type="AlphaFoldDB" id="A0A396HA35"/>
<dbReference type="EC" id="2.4.1.324" evidence="3"/>
<dbReference type="InterPro" id="IPR002213">
    <property type="entry name" value="UDP_glucos_trans"/>
</dbReference>
<keyword evidence="2 3" id="KW-0808">Transferase</keyword>
<proteinExistence type="inferred from homology"/>
<dbReference type="SUPFAM" id="SSF53756">
    <property type="entry name" value="UDP-Glycosyltransferase/glycogen phosphorylase"/>
    <property type="match status" value="1"/>
</dbReference>
<sequence>MVSVRASVEPPLVGGFLTHCGWNSTIESICSGVPMLRWPFFPEHSTNCRCIWNEWEIGSEIDSNVKREEVEKLVDFCTNSLSFPLVKKLLEFRFRTIRMRIQSKMLQNLRDMTESISRLWRWL</sequence>
<dbReference type="Gramene" id="rna34417">
    <property type="protein sequence ID" value="RHN50162.1"/>
    <property type="gene ID" value="gene34417"/>
</dbReference>
<comment type="caution">
    <text evidence="3">The sequence shown here is derived from an EMBL/GenBank/DDBJ whole genome shotgun (WGS) entry which is preliminary data.</text>
</comment>
<evidence type="ECO:0000313" key="3">
    <source>
        <dbReference type="EMBL" id="RHN50162.1"/>
    </source>
</evidence>
<gene>
    <name evidence="3" type="ORF">MtrunA17_Chr6g0454391</name>
</gene>
<accession>A0A396HA35</accession>
<comment type="similarity">
    <text evidence="1">Belongs to the UDP-glycosyltransferase family.</text>
</comment>
<dbReference type="GO" id="GO:0008194">
    <property type="term" value="F:UDP-glycosyltransferase activity"/>
    <property type="evidence" value="ECO:0007669"/>
    <property type="project" value="InterPro"/>
</dbReference>
<evidence type="ECO:0000256" key="2">
    <source>
        <dbReference type="ARBA" id="ARBA00022679"/>
    </source>
</evidence>
<organism evidence="3 4">
    <name type="scientific">Medicago truncatula</name>
    <name type="common">Barrel medic</name>
    <name type="synonym">Medicago tribuloides</name>
    <dbReference type="NCBI Taxonomy" id="3880"/>
    <lineage>
        <taxon>Eukaryota</taxon>
        <taxon>Viridiplantae</taxon>
        <taxon>Streptophyta</taxon>
        <taxon>Embryophyta</taxon>
        <taxon>Tracheophyta</taxon>
        <taxon>Spermatophyta</taxon>
        <taxon>Magnoliopsida</taxon>
        <taxon>eudicotyledons</taxon>
        <taxon>Gunneridae</taxon>
        <taxon>Pentapetalae</taxon>
        <taxon>rosids</taxon>
        <taxon>fabids</taxon>
        <taxon>Fabales</taxon>
        <taxon>Fabaceae</taxon>
        <taxon>Papilionoideae</taxon>
        <taxon>50 kb inversion clade</taxon>
        <taxon>NPAAA clade</taxon>
        <taxon>Hologalegina</taxon>
        <taxon>IRL clade</taxon>
        <taxon>Trifolieae</taxon>
        <taxon>Medicago</taxon>
    </lineage>
</organism>
<dbReference type="Gene3D" id="3.40.50.2000">
    <property type="entry name" value="Glycogen Phosphorylase B"/>
    <property type="match status" value="1"/>
</dbReference>
<protein>
    <submittedName>
        <fullName evidence="3">Putative 7-deoxyloganetin glucosyltransferase</fullName>
        <ecNumber evidence="3">2.4.1.324</ecNumber>
    </submittedName>
</protein>